<keyword evidence="1" id="KW-1133">Transmembrane helix</keyword>
<proteinExistence type="predicted"/>
<dbReference type="Proteomes" id="UP000054725">
    <property type="component" value="Unassembled WGS sequence"/>
</dbReference>
<feature type="transmembrane region" description="Helical" evidence="1">
    <location>
        <begin position="33"/>
        <end position="57"/>
    </location>
</feature>
<protein>
    <recommendedName>
        <fullName evidence="4">Transmembrane protein</fullName>
    </recommendedName>
</protein>
<comment type="caution">
    <text evidence="2">The sequence shown here is derived from an EMBL/GenBank/DDBJ whole genome shotgun (WGS) entry which is preliminary data.</text>
</comment>
<evidence type="ECO:0000313" key="3">
    <source>
        <dbReference type="Proteomes" id="UP000054725"/>
    </source>
</evidence>
<name>A0A0W0WVZ4_9GAMM</name>
<reference evidence="2 3" key="1">
    <citation type="submission" date="2015-11" db="EMBL/GenBank/DDBJ databases">
        <title>Genomic analysis of 38 Legionella species identifies large and diverse effector repertoires.</title>
        <authorList>
            <person name="Burstein D."/>
            <person name="Amaro F."/>
            <person name="Zusman T."/>
            <person name="Lifshitz Z."/>
            <person name="Cohen O."/>
            <person name="Gilbert J.A."/>
            <person name="Pupko T."/>
            <person name="Shuman H.A."/>
            <person name="Segal G."/>
        </authorList>
    </citation>
    <scope>NUCLEOTIDE SEQUENCE [LARGE SCALE GENOMIC DNA]</scope>
    <source>
        <strain evidence="2 3">ATCC 49506</strain>
    </source>
</reference>
<evidence type="ECO:0000313" key="2">
    <source>
        <dbReference type="EMBL" id="KTD36487.1"/>
    </source>
</evidence>
<keyword evidence="3" id="KW-1185">Reference proteome</keyword>
<feature type="transmembrane region" description="Helical" evidence="1">
    <location>
        <begin position="97"/>
        <end position="121"/>
    </location>
</feature>
<organism evidence="2 3">
    <name type="scientific">Legionella nautarum</name>
    <dbReference type="NCBI Taxonomy" id="45070"/>
    <lineage>
        <taxon>Bacteria</taxon>
        <taxon>Pseudomonadati</taxon>
        <taxon>Pseudomonadota</taxon>
        <taxon>Gammaproteobacteria</taxon>
        <taxon>Legionellales</taxon>
        <taxon>Legionellaceae</taxon>
        <taxon>Legionella</taxon>
    </lineage>
</organism>
<dbReference type="EMBL" id="LNYO01000013">
    <property type="protein sequence ID" value="KTD36487.1"/>
    <property type="molecule type" value="Genomic_DNA"/>
</dbReference>
<sequence>MSRKLVTGALTIAFLPLGTITSAVTMGFLLTAFTIVSPILVVWLAFYVASLAVNKLAETFQKPSLKFEGFTAFTLDAIKRIAICALVSIPLLPLSLIVVGLIVAVIAPLLFVLLAGFFSYVGAKQVISFFAGEESNNRTDSEITYIPIPAHQIHQETHDAPRPNSATAPYQSSIRRFFDNPVESAKELYGSYVSKPHQG</sequence>
<dbReference type="OrthoDB" id="9971632at2"/>
<dbReference type="STRING" id="45070.Lnau_1471"/>
<accession>A0A0W0WVZ4</accession>
<evidence type="ECO:0000256" key="1">
    <source>
        <dbReference type="SAM" id="Phobius"/>
    </source>
</evidence>
<evidence type="ECO:0008006" key="4">
    <source>
        <dbReference type="Google" id="ProtNLM"/>
    </source>
</evidence>
<dbReference type="RefSeq" id="WP_133134923.1">
    <property type="nucleotide sequence ID" value="NZ_CAAAIF010000011.1"/>
</dbReference>
<dbReference type="PATRIC" id="fig|45070.6.peg.1542"/>
<keyword evidence="1" id="KW-0812">Transmembrane</keyword>
<keyword evidence="1" id="KW-0472">Membrane</keyword>
<dbReference type="AlphaFoldDB" id="A0A0W0WVZ4"/>
<gene>
    <name evidence="2" type="ORF">Lnau_1471</name>
</gene>